<reference evidence="2 3" key="1">
    <citation type="journal article" date="2019" name="Nat. Med.">
        <title>A library of human gut bacterial isolates paired with longitudinal multiomics data enables mechanistic microbiome research.</title>
        <authorList>
            <person name="Poyet M."/>
            <person name="Groussin M."/>
            <person name="Gibbons S.M."/>
            <person name="Avila-Pacheco J."/>
            <person name="Jiang X."/>
            <person name="Kearney S.M."/>
            <person name="Perrotta A.R."/>
            <person name="Berdy B."/>
            <person name="Zhao S."/>
            <person name="Lieberman T.D."/>
            <person name="Swanson P.K."/>
            <person name="Smith M."/>
            <person name="Roesemann S."/>
            <person name="Alexander J.E."/>
            <person name="Rich S.A."/>
            <person name="Livny J."/>
            <person name="Vlamakis H."/>
            <person name="Clish C."/>
            <person name="Bullock K."/>
            <person name="Deik A."/>
            <person name="Scott J."/>
            <person name="Pierce K.A."/>
            <person name="Xavier R.J."/>
            <person name="Alm E.J."/>
        </authorList>
    </citation>
    <scope>NUCLEOTIDE SEQUENCE [LARGE SCALE GENOMIC DNA]</scope>
    <source>
        <strain evidence="2 3">BIOML-A2</strain>
    </source>
</reference>
<feature type="region of interest" description="Disordered" evidence="1">
    <location>
        <begin position="1"/>
        <end position="63"/>
    </location>
</feature>
<dbReference type="AlphaFoldDB" id="A0A7J5TK95"/>
<organism evidence="2 3">
    <name type="scientific">Bifidobacterium dentium</name>
    <dbReference type="NCBI Taxonomy" id="1689"/>
    <lineage>
        <taxon>Bacteria</taxon>
        <taxon>Bacillati</taxon>
        <taxon>Actinomycetota</taxon>
        <taxon>Actinomycetes</taxon>
        <taxon>Bifidobacteriales</taxon>
        <taxon>Bifidobacteriaceae</taxon>
        <taxon>Bifidobacterium</taxon>
    </lineage>
</organism>
<dbReference type="EMBL" id="WDPD01000001">
    <property type="protein sequence ID" value="KAB7462456.1"/>
    <property type="molecule type" value="Genomic_DNA"/>
</dbReference>
<proteinExistence type="predicted"/>
<evidence type="ECO:0000256" key="1">
    <source>
        <dbReference type="SAM" id="MobiDB-lite"/>
    </source>
</evidence>
<evidence type="ECO:0000313" key="2">
    <source>
        <dbReference type="EMBL" id="KAB7462456.1"/>
    </source>
</evidence>
<comment type="caution">
    <text evidence="2">The sequence shown here is derived from an EMBL/GenBank/DDBJ whole genome shotgun (WGS) entry which is preliminary data.</text>
</comment>
<gene>
    <name evidence="2" type="ORF">GBB04_01400</name>
</gene>
<dbReference type="Proteomes" id="UP000429211">
    <property type="component" value="Unassembled WGS sequence"/>
</dbReference>
<sequence length="63" mass="7052">MGIEPHHNPRLWGGGPGTQKHTHTTPGRDRPVQANDLFHTSIPTRDRGTVPRAWGTHRTRTVP</sequence>
<protein>
    <submittedName>
        <fullName evidence="2">Uncharacterized protein</fullName>
    </submittedName>
</protein>
<accession>A0A7J5TK95</accession>
<name>A0A7J5TK95_9BIFI</name>
<evidence type="ECO:0000313" key="3">
    <source>
        <dbReference type="Proteomes" id="UP000429211"/>
    </source>
</evidence>